<dbReference type="Proteomes" id="UP001597168">
    <property type="component" value="Unassembled WGS sequence"/>
</dbReference>
<keyword evidence="2" id="KW-1185">Reference proteome</keyword>
<reference evidence="2" key="1">
    <citation type="journal article" date="2019" name="Int. J. Syst. Evol. Microbiol.">
        <title>The Global Catalogue of Microorganisms (GCM) 10K type strain sequencing project: providing services to taxonomists for standard genome sequencing and annotation.</title>
        <authorList>
            <consortium name="The Broad Institute Genomics Platform"/>
            <consortium name="The Broad Institute Genome Sequencing Center for Infectious Disease"/>
            <person name="Wu L."/>
            <person name="Ma J."/>
        </authorList>
    </citation>
    <scope>NUCLEOTIDE SEQUENCE [LARGE SCALE GENOMIC DNA]</scope>
    <source>
        <strain evidence="2">CCUG 60214</strain>
    </source>
</reference>
<protein>
    <submittedName>
        <fullName evidence="1">Uncharacterized protein</fullName>
    </submittedName>
</protein>
<name>A0ABW3QSX2_9PSEU</name>
<comment type="caution">
    <text evidence="1">The sequence shown here is derived from an EMBL/GenBank/DDBJ whole genome shotgun (WGS) entry which is preliminary data.</text>
</comment>
<evidence type="ECO:0000313" key="2">
    <source>
        <dbReference type="Proteomes" id="UP001597168"/>
    </source>
</evidence>
<evidence type="ECO:0000313" key="1">
    <source>
        <dbReference type="EMBL" id="MFD1147710.1"/>
    </source>
</evidence>
<dbReference type="EMBL" id="JBHTLK010000044">
    <property type="protein sequence ID" value="MFD1147710.1"/>
    <property type="molecule type" value="Genomic_DNA"/>
</dbReference>
<gene>
    <name evidence="1" type="ORF">ACFQ3T_11285</name>
</gene>
<organism evidence="1 2">
    <name type="scientific">Saccharothrix hoggarensis</name>
    <dbReference type="NCBI Taxonomy" id="913853"/>
    <lineage>
        <taxon>Bacteria</taxon>
        <taxon>Bacillati</taxon>
        <taxon>Actinomycetota</taxon>
        <taxon>Actinomycetes</taxon>
        <taxon>Pseudonocardiales</taxon>
        <taxon>Pseudonocardiaceae</taxon>
        <taxon>Saccharothrix</taxon>
    </lineage>
</organism>
<accession>A0ABW3QSX2</accession>
<proteinExistence type="predicted"/>
<dbReference type="RefSeq" id="WP_380723074.1">
    <property type="nucleotide sequence ID" value="NZ_JBHTLK010000044.1"/>
</dbReference>
<sequence>MRDSVPLVTFRRRSDTACETAQKLADDRHPSWPAGLMLMVRLPRVRQKLTSAMQLPVPPSARQRL</sequence>